<dbReference type="InterPro" id="IPR000045">
    <property type="entry name" value="Prepilin_IV_endopep_pep"/>
</dbReference>
<feature type="transmembrane region" description="Helical" evidence="7">
    <location>
        <begin position="140"/>
        <end position="158"/>
    </location>
</feature>
<feature type="domain" description="Prepilin type IV endopeptidase peptidase" evidence="8">
    <location>
        <begin position="146"/>
        <end position="240"/>
    </location>
</feature>
<evidence type="ECO:0000256" key="7">
    <source>
        <dbReference type="SAM" id="Phobius"/>
    </source>
</evidence>
<keyword evidence="6 7" id="KW-0472">Membrane</keyword>
<dbReference type="RefSeq" id="WP_002775267.1">
    <property type="nucleotide sequence ID" value="NZ_JH597773.1"/>
</dbReference>
<dbReference type="GO" id="GO:0004190">
    <property type="term" value="F:aspartic-type endopeptidase activity"/>
    <property type="evidence" value="ECO:0007669"/>
    <property type="project" value="InterPro"/>
</dbReference>
<dbReference type="InterPro" id="IPR050882">
    <property type="entry name" value="Prepilin_peptidase/N-MTase"/>
</dbReference>
<evidence type="ECO:0000256" key="5">
    <source>
        <dbReference type="ARBA" id="ARBA00022989"/>
    </source>
</evidence>
<feature type="domain" description="Prepilin peptidase A24 N-terminal" evidence="9">
    <location>
        <begin position="15"/>
        <end position="132"/>
    </location>
</feature>
<dbReference type="GO" id="GO:0006465">
    <property type="term" value="P:signal peptide processing"/>
    <property type="evidence" value="ECO:0007669"/>
    <property type="project" value="TreeGrafter"/>
</dbReference>
<feature type="transmembrane region" description="Helical" evidence="7">
    <location>
        <begin position="170"/>
        <end position="187"/>
    </location>
</feature>
<evidence type="ECO:0000256" key="1">
    <source>
        <dbReference type="ARBA" id="ARBA00004651"/>
    </source>
</evidence>
<dbReference type="Proteomes" id="UP000005737">
    <property type="component" value="Unassembled WGS sequence"/>
</dbReference>
<dbReference type="Pfam" id="PF06750">
    <property type="entry name" value="A24_N_bact"/>
    <property type="match status" value="1"/>
</dbReference>
<dbReference type="AlphaFoldDB" id="H2CBR6"/>
<dbReference type="InterPro" id="IPR010627">
    <property type="entry name" value="Prepilin_pept_A24_N"/>
</dbReference>
<protein>
    <submittedName>
        <fullName evidence="10">Peptidase A24A domain protein</fullName>
    </submittedName>
</protein>
<comment type="similarity">
    <text evidence="2">Belongs to the peptidase A24 family.</text>
</comment>
<dbReference type="GO" id="GO:0005886">
    <property type="term" value="C:plasma membrane"/>
    <property type="evidence" value="ECO:0007669"/>
    <property type="project" value="UniProtKB-SubCell"/>
</dbReference>
<evidence type="ECO:0000256" key="2">
    <source>
        <dbReference type="ARBA" id="ARBA00005801"/>
    </source>
</evidence>
<proteinExistence type="inferred from homology"/>
<name>H2CBR6_9LEPT</name>
<feature type="transmembrane region" description="Helical" evidence="7">
    <location>
        <begin position="266"/>
        <end position="286"/>
    </location>
</feature>
<evidence type="ECO:0000256" key="6">
    <source>
        <dbReference type="ARBA" id="ARBA00023136"/>
    </source>
</evidence>
<reference evidence="10 11" key="1">
    <citation type="submission" date="2011-10" db="EMBL/GenBank/DDBJ databases">
        <title>The Improved High-Quality Draft genome of Leptonema illini DSM 21528.</title>
        <authorList>
            <consortium name="US DOE Joint Genome Institute (JGI-PGF)"/>
            <person name="Lucas S."/>
            <person name="Copeland A."/>
            <person name="Lapidus A."/>
            <person name="Glavina del Rio T."/>
            <person name="Dalin E."/>
            <person name="Tice H."/>
            <person name="Bruce D."/>
            <person name="Goodwin L."/>
            <person name="Pitluck S."/>
            <person name="Peters L."/>
            <person name="Mikhailova N."/>
            <person name="Held B."/>
            <person name="Kyrpides N."/>
            <person name="Mavromatis K."/>
            <person name="Ivanova N."/>
            <person name="Markowitz V."/>
            <person name="Cheng J.-F."/>
            <person name="Hugenholtz P."/>
            <person name="Woyke T."/>
            <person name="Wu D."/>
            <person name="Gronow S."/>
            <person name="Wellnitz S."/>
            <person name="Brambilla E.-M."/>
            <person name="Klenk H.-P."/>
            <person name="Eisen J.A."/>
        </authorList>
    </citation>
    <scope>NUCLEOTIDE SEQUENCE [LARGE SCALE GENOMIC DNA]</scope>
    <source>
        <strain evidence="10 11">DSM 21528</strain>
    </source>
</reference>
<dbReference type="PANTHER" id="PTHR30487:SF0">
    <property type="entry name" value="PREPILIN LEADER PEPTIDASE_N-METHYLTRANSFERASE-RELATED"/>
    <property type="match status" value="1"/>
</dbReference>
<keyword evidence="11" id="KW-1185">Reference proteome</keyword>
<gene>
    <name evidence="10" type="ORF">Lepil_3867</name>
</gene>
<sequence>MHLFLSIAPYLFIALIGAALGSFYRALGDRILYYFYGKGRKEEVKEKGTKQEGGAIRRTMPASKRWKLLFTHPSSCPHCGGRISISRLIPVIGWFIAGGRCEHSEHSKHCGERISVWHPITEALFAALGVFFLHYSQNAVAALILLLFCGHLLVAMVTDWNRLTLDYENTAVLLLLSVISVYLHEGYSSMPMRLAAGFGVLGFFFVSYIVTKGRQPGFGDILLGAVLGFHHGFPWLLLPLQIGAAGSLLHLWLINRNMRSSAPLGFYMAVGSVVTMVVTTVLASMLL</sequence>
<evidence type="ECO:0000256" key="4">
    <source>
        <dbReference type="ARBA" id="ARBA00022692"/>
    </source>
</evidence>
<organism evidence="10 11">
    <name type="scientific">Leptonema illini DSM 21528</name>
    <dbReference type="NCBI Taxonomy" id="929563"/>
    <lineage>
        <taxon>Bacteria</taxon>
        <taxon>Pseudomonadati</taxon>
        <taxon>Spirochaetota</taxon>
        <taxon>Spirochaetia</taxon>
        <taxon>Leptospirales</taxon>
        <taxon>Leptospiraceae</taxon>
        <taxon>Leptonema</taxon>
    </lineage>
</organism>
<comment type="subcellular location">
    <subcellularLocation>
        <location evidence="1">Cell membrane</location>
        <topology evidence="1">Multi-pass membrane protein</topology>
    </subcellularLocation>
</comment>
<feature type="transmembrane region" description="Helical" evidence="7">
    <location>
        <begin position="194"/>
        <end position="211"/>
    </location>
</feature>
<keyword evidence="3" id="KW-1003">Cell membrane</keyword>
<dbReference type="HOGENOM" id="CLU_057101_0_1_12"/>
<dbReference type="STRING" id="183.GCA_002009735_02239"/>
<dbReference type="PANTHER" id="PTHR30487">
    <property type="entry name" value="TYPE 4 PREPILIN-LIKE PROTEINS LEADER PEPTIDE-PROCESSING ENZYME"/>
    <property type="match status" value="1"/>
</dbReference>
<dbReference type="EMBL" id="JH597773">
    <property type="protein sequence ID" value="EHQ08520.1"/>
    <property type="molecule type" value="Genomic_DNA"/>
</dbReference>
<evidence type="ECO:0000313" key="11">
    <source>
        <dbReference type="Proteomes" id="UP000005737"/>
    </source>
</evidence>
<keyword evidence="4 7" id="KW-0812">Transmembrane</keyword>
<accession>H2CBR6</accession>
<dbReference type="Pfam" id="PF01478">
    <property type="entry name" value="Peptidase_A24"/>
    <property type="match status" value="1"/>
</dbReference>
<evidence type="ECO:0000259" key="9">
    <source>
        <dbReference type="Pfam" id="PF06750"/>
    </source>
</evidence>
<keyword evidence="5 7" id="KW-1133">Transmembrane helix</keyword>
<evidence type="ECO:0000256" key="3">
    <source>
        <dbReference type="ARBA" id="ARBA00022475"/>
    </source>
</evidence>
<evidence type="ECO:0000259" key="8">
    <source>
        <dbReference type="Pfam" id="PF01478"/>
    </source>
</evidence>
<evidence type="ECO:0000313" key="10">
    <source>
        <dbReference type="EMBL" id="EHQ08520.1"/>
    </source>
</evidence>
<feature type="transmembrane region" description="Helical" evidence="7">
    <location>
        <begin position="231"/>
        <end position="254"/>
    </location>
</feature>